<gene>
    <name evidence="1" type="ORF">S12H4_27962</name>
</gene>
<accession>X1T6Z2</accession>
<proteinExistence type="predicted"/>
<name>X1T6Z2_9ZZZZ</name>
<dbReference type="AlphaFoldDB" id="X1T6Z2"/>
<dbReference type="EMBL" id="BARW01016004">
    <property type="protein sequence ID" value="GAJ01113.1"/>
    <property type="molecule type" value="Genomic_DNA"/>
</dbReference>
<feature type="non-terminal residue" evidence="1">
    <location>
        <position position="1"/>
    </location>
</feature>
<reference evidence="1" key="1">
    <citation type="journal article" date="2014" name="Front. Microbiol.">
        <title>High frequency of phylogenetically diverse reductive dehalogenase-homologous genes in deep subseafloor sedimentary metagenomes.</title>
        <authorList>
            <person name="Kawai M."/>
            <person name="Futagami T."/>
            <person name="Toyoda A."/>
            <person name="Takaki Y."/>
            <person name="Nishi S."/>
            <person name="Hori S."/>
            <person name="Arai W."/>
            <person name="Tsubouchi T."/>
            <person name="Morono Y."/>
            <person name="Uchiyama I."/>
            <person name="Ito T."/>
            <person name="Fujiyama A."/>
            <person name="Inagaki F."/>
            <person name="Takami H."/>
        </authorList>
    </citation>
    <scope>NUCLEOTIDE SEQUENCE</scope>
    <source>
        <strain evidence="1">Expedition CK06-06</strain>
    </source>
</reference>
<organism evidence="1">
    <name type="scientific">marine sediment metagenome</name>
    <dbReference type="NCBI Taxonomy" id="412755"/>
    <lineage>
        <taxon>unclassified sequences</taxon>
        <taxon>metagenomes</taxon>
        <taxon>ecological metagenomes</taxon>
    </lineage>
</organism>
<comment type="caution">
    <text evidence="1">The sequence shown here is derived from an EMBL/GenBank/DDBJ whole genome shotgun (WGS) entry which is preliminary data.</text>
</comment>
<sequence length="267" mass="31078">CSFQENIFNALKNLDGLIVYSQSAQRYLKGFTNNCICTHHPIPKELVKLRSLQLSRSRKKHFGSMCLGVNSWFLDYTNFLTPIEVFNRIRGKDKSAQLKGEIIGIPKSRLLEVKELTRKISSGINVFSHITEDYYQRLSKYMLVLNLSPRALAGRTAAECAVIGTPIIGNIETSLQRLLWPDLSVNPFDITKITEITFKLLENDEYHEKERVKAWELLQKLYTEMPEFKNYLNSWLSKSYSLKYRKGIANRVILRKCEMDIQKLNRY</sequence>
<evidence type="ECO:0000313" key="1">
    <source>
        <dbReference type="EMBL" id="GAJ01113.1"/>
    </source>
</evidence>
<evidence type="ECO:0008006" key="2">
    <source>
        <dbReference type="Google" id="ProtNLM"/>
    </source>
</evidence>
<dbReference type="SUPFAM" id="SSF53756">
    <property type="entry name" value="UDP-Glycosyltransferase/glycogen phosphorylase"/>
    <property type="match status" value="1"/>
</dbReference>
<protein>
    <recommendedName>
        <fullName evidence="2">Glycosyl transferase family 1 domain-containing protein</fullName>
    </recommendedName>
</protein>